<dbReference type="AlphaFoldDB" id="A0A6P9B861"/>
<dbReference type="PROSITE" id="PS50262">
    <property type="entry name" value="G_PROTEIN_RECEP_F1_2"/>
    <property type="match status" value="1"/>
</dbReference>
<feature type="transmembrane region" description="Helical" evidence="11">
    <location>
        <begin position="197"/>
        <end position="223"/>
    </location>
</feature>
<proteinExistence type="inferred from homology"/>
<dbReference type="RefSeq" id="XP_034267467.1">
    <property type="nucleotide sequence ID" value="XM_034411576.1"/>
</dbReference>
<keyword evidence="8 10" id="KW-0675">Receptor</keyword>
<evidence type="ECO:0000256" key="6">
    <source>
        <dbReference type="ARBA" id="ARBA00023136"/>
    </source>
</evidence>
<dbReference type="Proteomes" id="UP001652622">
    <property type="component" value="Unplaced"/>
</dbReference>
<evidence type="ECO:0000256" key="10">
    <source>
        <dbReference type="RuleBase" id="RU000688"/>
    </source>
</evidence>
<evidence type="ECO:0000256" key="9">
    <source>
        <dbReference type="ARBA" id="ARBA00023224"/>
    </source>
</evidence>
<dbReference type="PANTHER" id="PTHR48002">
    <property type="entry name" value="OLFACTORY RECEPTOR"/>
    <property type="match status" value="1"/>
</dbReference>
<keyword evidence="7" id="KW-1015">Disulfide bond</keyword>
<evidence type="ECO:0000256" key="2">
    <source>
        <dbReference type="ARBA" id="ARBA00010663"/>
    </source>
</evidence>
<keyword evidence="6 11" id="KW-0472">Membrane</keyword>
<organism evidence="13 14">
    <name type="scientific">Pantherophis guttatus</name>
    <name type="common">Corn snake</name>
    <name type="synonym">Elaphe guttata</name>
    <dbReference type="NCBI Taxonomy" id="94885"/>
    <lineage>
        <taxon>Eukaryota</taxon>
        <taxon>Metazoa</taxon>
        <taxon>Chordata</taxon>
        <taxon>Craniata</taxon>
        <taxon>Vertebrata</taxon>
        <taxon>Euteleostomi</taxon>
        <taxon>Lepidosauria</taxon>
        <taxon>Squamata</taxon>
        <taxon>Bifurcata</taxon>
        <taxon>Unidentata</taxon>
        <taxon>Episquamata</taxon>
        <taxon>Toxicofera</taxon>
        <taxon>Serpentes</taxon>
        <taxon>Colubroidea</taxon>
        <taxon>Colubridae</taxon>
        <taxon>Colubrinae</taxon>
        <taxon>Pantherophis</taxon>
    </lineage>
</organism>
<dbReference type="OMA" id="LMSIACC"/>
<feature type="transmembrane region" description="Helical" evidence="11">
    <location>
        <begin position="59"/>
        <end position="78"/>
    </location>
</feature>
<dbReference type="InterPro" id="IPR000276">
    <property type="entry name" value="GPCR_Rhodpsn"/>
</dbReference>
<sequence>MENGTHSEVTEFVLQGLSPIWEIQLFCGVALLFFYIILLPGNILIIVTILKTSSLKSPMFFFLANLAFLDIIYSFVTHPKLLLNVIFGFRTISHLGCISQIFFIHFLGGAEMFLLIAMAVDRYVAICHPLHYATVVTSVTCWAMVVASWLGGFIHSIIQVILIIPLPFCGPNELNNVFCDVTQIIRLACTNTYTLEFLMFASSGLMSIACCIFLLMSYGTLLLKVRMGSNPRKSKAFSTCVTHIIIIIIMFGPAIYIYCHPFQEYSFDKVVAFLHTVVFPLMNPVIYTLRNKEIQAAMWRLLNNIYCCFIY</sequence>
<dbReference type="InterPro" id="IPR000725">
    <property type="entry name" value="Olfact_rcpt"/>
</dbReference>
<accession>A0A6P9B861</accession>
<feature type="transmembrane region" description="Helical" evidence="11">
    <location>
        <begin position="270"/>
        <end position="289"/>
    </location>
</feature>
<evidence type="ECO:0000313" key="13">
    <source>
        <dbReference type="Proteomes" id="UP001652622"/>
    </source>
</evidence>
<evidence type="ECO:0000256" key="3">
    <source>
        <dbReference type="ARBA" id="ARBA00022692"/>
    </source>
</evidence>
<feature type="transmembrane region" description="Helical" evidence="11">
    <location>
        <begin position="132"/>
        <end position="164"/>
    </location>
</feature>
<evidence type="ECO:0000313" key="14">
    <source>
        <dbReference type="RefSeq" id="XP_034267467.1"/>
    </source>
</evidence>
<feature type="transmembrane region" description="Helical" evidence="11">
    <location>
        <begin position="23"/>
        <end position="47"/>
    </location>
</feature>
<keyword evidence="5 10" id="KW-0297">G-protein coupled receptor</keyword>
<dbReference type="PROSITE" id="PS00237">
    <property type="entry name" value="G_PROTEIN_RECEP_F1_1"/>
    <property type="match status" value="1"/>
</dbReference>
<reference evidence="14" key="1">
    <citation type="submission" date="2025-08" db="UniProtKB">
        <authorList>
            <consortium name="RefSeq"/>
        </authorList>
    </citation>
    <scope>IDENTIFICATION</scope>
    <source>
        <tissue evidence="14">Blood</tissue>
    </source>
</reference>
<name>A0A6P9B861_PANGU</name>
<dbReference type="InterPro" id="IPR017452">
    <property type="entry name" value="GPCR_Rhodpsn_7TM"/>
</dbReference>
<dbReference type="PRINTS" id="PR00237">
    <property type="entry name" value="GPCRRHODOPSN"/>
</dbReference>
<dbReference type="InterPro" id="IPR050427">
    <property type="entry name" value="Olfactory_Receptors"/>
</dbReference>
<feature type="transmembrane region" description="Helical" evidence="11">
    <location>
        <begin position="98"/>
        <end position="120"/>
    </location>
</feature>
<dbReference type="KEGG" id="pgut:117662256"/>
<dbReference type="FunFam" id="1.20.1070.10:FF:000012">
    <property type="entry name" value="Olfactory receptor"/>
    <property type="match status" value="1"/>
</dbReference>
<keyword evidence="11" id="KW-0552">Olfaction</keyword>
<evidence type="ECO:0000256" key="8">
    <source>
        <dbReference type="ARBA" id="ARBA00023170"/>
    </source>
</evidence>
<dbReference type="GO" id="GO:0005886">
    <property type="term" value="C:plasma membrane"/>
    <property type="evidence" value="ECO:0007669"/>
    <property type="project" value="UniProtKB-SubCell"/>
</dbReference>
<evidence type="ECO:0000259" key="12">
    <source>
        <dbReference type="PROSITE" id="PS50262"/>
    </source>
</evidence>
<comment type="subcellular location">
    <subcellularLocation>
        <location evidence="11">Cell membrane</location>
        <topology evidence="11">Multi-pass membrane protein</topology>
    </subcellularLocation>
    <subcellularLocation>
        <location evidence="1">Membrane</location>
        <topology evidence="1">Multi-pass membrane protein</topology>
    </subcellularLocation>
</comment>
<feature type="domain" description="G-protein coupled receptors family 1 profile" evidence="12">
    <location>
        <begin position="41"/>
        <end position="287"/>
    </location>
</feature>
<dbReference type="Gene3D" id="1.20.1070.10">
    <property type="entry name" value="Rhodopsin 7-helix transmembrane proteins"/>
    <property type="match status" value="1"/>
</dbReference>
<gene>
    <name evidence="14" type="primary">LOC117662256</name>
</gene>
<keyword evidence="3 10" id="KW-0812">Transmembrane</keyword>
<evidence type="ECO:0000256" key="4">
    <source>
        <dbReference type="ARBA" id="ARBA00022989"/>
    </source>
</evidence>
<comment type="similarity">
    <text evidence="2 10">Belongs to the G-protein coupled receptor 1 family.</text>
</comment>
<evidence type="ECO:0000256" key="7">
    <source>
        <dbReference type="ARBA" id="ARBA00023157"/>
    </source>
</evidence>
<dbReference type="PRINTS" id="PR00245">
    <property type="entry name" value="OLFACTORYR"/>
</dbReference>
<protein>
    <recommendedName>
        <fullName evidence="11">Olfactory receptor</fullName>
    </recommendedName>
</protein>
<feature type="transmembrane region" description="Helical" evidence="11">
    <location>
        <begin position="235"/>
        <end position="258"/>
    </location>
</feature>
<evidence type="ECO:0000256" key="1">
    <source>
        <dbReference type="ARBA" id="ARBA00004141"/>
    </source>
</evidence>
<dbReference type="Pfam" id="PF13853">
    <property type="entry name" value="7tm_4"/>
    <property type="match status" value="1"/>
</dbReference>
<keyword evidence="11" id="KW-0716">Sensory transduction</keyword>
<keyword evidence="11" id="KW-1003">Cell membrane</keyword>
<evidence type="ECO:0000256" key="5">
    <source>
        <dbReference type="ARBA" id="ARBA00023040"/>
    </source>
</evidence>
<dbReference type="GO" id="GO:0004930">
    <property type="term" value="F:G protein-coupled receptor activity"/>
    <property type="evidence" value="ECO:0007669"/>
    <property type="project" value="UniProtKB-KW"/>
</dbReference>
<dbReference type="GO" id="GO:0004984">
    <property type="term" value="F:olfactory receptor activity"/>
    <property type="evidence" value="ECO:0007669"/>
    <property type="project" value="InterPro"/>
</dbReference>
<dbReference type="GeneID" id="117662256"/>
<keyword evidence="4 11" id="KW-1133">Transmembrane helix</keyword>
<keyword evidence="13" id="KW-1185">Reference proteome</keyword>
<dbReference type="InParanoid" id="A0A6P9B861"/>
<dbReference type="SUPFAM" id="SSF81321">
    <property type="entry name" value="Family A G protein-coupled receptor-like"/>
    <property type="match status" value="1"/>
</dbReference>
<keyword evidence="9 10" id="KW-0807">Transducer</keyword>
<evidence type="ECO:0000256" key="11">
    <source>
        <dbReference type="RuleBase" id="RU363047"/>
    </source>
</evidence>